<reference evidence="2 3" key="1">
    <citation type="submission" date="2019-06" db="EMBL/GenBank/DDBJ databases">
        <authorList>
            <person name="Li F."/>
        </authorList>
    </citation>
    <scope>NUCLEOTIDE SEQUENCE [LARGE SCALE GENOMIC DNA]</scope>
    <source>
        <strain evidence="2 3">10F1D-1</strain>
    </source>
</reference>
<name>A0A506XYB3_9MICO</name>
<dbReference type="Pfam" id="PF09995">
    <property type="entry name" value="MPAB_Lcp_cat"/>
    <property type="match status" value="1"/>
</dbReference>
<dbReference type="OrthoDB" id="3422701at2"/>
<evidence type="ECO:0000313" key="2">
    <source>
        <dbReference type="EMBL" id="TPW74692.1"/>
    </source>
</evidence>
<sequence>MLLPCASESSGNSRYLDIEIVRHQEISAAPTLALPRDRFVRARSGCGAQAPPDVRPYDRRVRAARDWPEYAADGALVLGGAAAILLQLGDPVVARGVAAHSAFARDPLRRLEHTLAYVYAVSLGDDELRRLVAGMVDGAHDGVPGARDAEHQTWVAATLCWTGMRTHALLRGPVAAALADEIVARSERLATALQLPAGAWPADRAAFDAYWDARILALEIGAEAREVAGQLLHPTALPWWARPAMPIVRALTPALLHPSVRAAYGLPLRRRRAALALALVRTVLAITPRRLRELPSRRLLARLRHHSSRKPR</sequence>
<dbReference type="AlphaFoldDB" id="A0A506XYB3"/>
<comment type="caution">
    <text evidence="2">The sequence shown here is derived from an EMBL/GenBank/DDBJ whole genome shotgun (WGS) entry which is preliminary data.</text>
</comment>
<feature type="domain" description="ER-bound oxygenase mpaB/mpaB'/Rubber oxygenase catalytic" evidence="1">
    <location>
        <begin position="69"/>
        <end position="283"/>
    </location>
</feature>
<organism evidence="2 3">
    <name type="scientific">Schumannella soli</name>
    <dbReference type="NCBI Taxonomy" id="2590779"/>
    <lineage>
        <taxon>Bacteria</taxon>
        <taxon>Bacillati</taxon>
        <taxon>Actinomycetota</taxon>
        <taxon>Actinomycetes</taxon>
        <taxon>Micrococcales</taxon>
        <taxon>Microbacteriaceae</taxon>
        <taxon>Schumannella</taxon>
    </lineage>
</organism>
<dbReference type="Proteomes" id="UP000316252">
    <property type="component" value="Unassembled WGS sequence"/>
</dbReference>
<evidence type="ECO:0000313" key="3">
    <source>
        <dbReference type="Proteomes" id="UP000316252"/>
    </source>
</evidence>
<keyword evidence="3" id="KW-1185">Reference proteome</keyword>
<dbReference type="PANTHER" id="PTHR36151">
    <property type="entry name" value="BLR2777 PROTEIN"/>
    <property type="match status" value="1"/>
</dbReference>
<gene>
    <name evidence="2" type="ORF">FJ657_14005</name>
</gene>
<dbReference type="GO" id="GO:0016491">
    <property type="term" value="F:oxidoreductase activity"/>
    <property type="evidence" value="ECO:0007669"/>
    <property type="project" value="InterPro"/>
</dbReference>
<protein>
    <submittedName>
        <fullName evidence="2">DUF2236 domain-containing protein</fullName>
    </submittedName>
</protein>
<proteinExistence type="predicted"/>
<dbReference type="EMBL" id="VHQG01000004">
    <property type="protein sequence ID" value="TPW74692.1"/>
    <property type="molecule type" value="Genomic_DNA"/>
</dbReference>
<accession>A0A506XYB3</accession>
<dbReference type="PANTHER" id="PTHR36151:SF3">
    <property type="entry name" value="ER-BOUND OXYGENASE MPAB_MPAB'_RUBBER OXYGENASE CATALYTIC DOMAIN-CONTAINING PROTEIN"/>
    <property type="match status" value="1"/>
</dbReference>
<dbReference type="InterPro" id="IPR018713">
    <property type="entry name" value="MPAB/Lcp_cat_dom"/>
</dbReference>
<evidence type="ECO:0000259" key="1">
    <source>
        <dbReference type="Pfam" id="PF09995"/>
    </source>
</evidence>